<organism evidence="4 5">
    <name type="scientific">Brevibacterium picturae</name>
    <dbReference type="NCBI Taxonomy" id="260553"/>
    <lineage>
        <taxon>Bacteria</taxon>
        <taxon>Bacillati</taxon>
        <taxon>Actinomycetota</taxon>
        <taxon>Actinomycetes</taxon>
        <taxon>Micrococcales</taxon>
        <taxon>Brevibacteriaceae</taxon>
        <taxon>Brevibacterium</taxon>
    </lineage>
</organism>
<dbReference type="InterPro" id="IPR002711">
    <property type="entry name" value="HNH"/>
</dbReference>
<dbReference type="EMBL" id="BAAALY010000010">
    <property type="protein sequence ID" value="GAA1547373.1"/>
    <property type="molecule type" value="Genomic_DNA"/>
</dbReference>
<reference evidence="5" key="1">
    <citation type="journal article" date="2019" name="Int. J. Syst. Evol. Microbiol.">
        <title>The Global Catalogue of Microorganisms (GCM) 10K type strain sequencing project: providing services to taxonomists for standard genome sequencing and annotation.</title>
        <authorList>
            <consortium name="The Broad Institute Genomics Platform"/>
            <consortium name="The Broad Institute Genome Sequencing Center for Infectious Disease"/>
            <person name="Wu L."/>
            <person name="Ma J."/>
        </authorList>
    </citation>
    <scope>NUCLEOTIDE SEQUENCE [LARGE SCALE GENOMIC DNA]</scope>
    <source>
        <strain evidence="5">JCM 13319</strain>
    </source>
</reference>
<evidence type="ECO:0000313" key="4">
    <source>
        <dbReference type="EMBL" id="GAA1547373.1"/>
    </source>
</evidence>
<sequence length="501" mass="54175">MGVDQQLRNAAHHLAIVPGSYVSGVIYCEIMDPQAAGNPTDGSSLFAEIARLSTMLRELEGTVSEAESLDRITAYEELKATLSYAQARETVQFASKRVKRDELNRLPVRQWGVRVGDEIGLAKKSSPGAGRAFLNTAQSLVGGLPGTFKALSVGKVSEQKARVMVEETDGLTNEDKRTVDARMGESLGPSGIRGLRSEARALVQELRMDDAAEKVKRATARRRLTLTALRDGMGRPSATLPLQQAVAAFEGLKSTADTAVAQGTTDDRSHGQFMADTCVERLTGQAAAAAVPTEVHLIVDAKSLFSDGLAPSWIPGYGPLPARTARNFIASNEAAVFIRRMFTASNEAAVFIRRMFTAAEGGHLVGMESRARSFTGKLRQMVVFRDDMCRTPCCDAPIKHADHADPHADGGKTSWENASGLCASCNYAKEHPGWKHAATADGVTVTTPSGKDYSDVTPPLLKRMRHTRSGPQPSRMEDYSRTGLVRTRGEVRLFANESVDR</sequence>
<keyword evidence="4" id="KW-0540">Nuclease</keyword>
<protein>
    <submittedName>
        <fullName evidence="4">HNH endonuclease signature motif containing protein</fullName>
    </submittedName>
</protein>
<dbReference type="InterPro" id="IPR003870">
    <property type="entry name" value="DUF222"/>
</dbReference>
<feature type="domain" description="HNH nuclease" evidence="3">
    <location>
        <begin position="377"/>
        <end position="427"/>
    </location>
</feature>
<dbReference type="Pfam" id="PF02720">
    <property type="entry name" value="DUF222"/>
    <property type="match status" value="1"/>
</dbReference>
<feature type="region of interest" description="Disordered" evidence="2">
    <location>
        <begin position="463"/>
        <end position="483"/>
    </location>
</feature>
<dbReference type="InterPro" id="IPR003615">
    <property type="entry name" value="HNH_nuc"/>
</dbReference>
<dbReference type="GO" id="GO:0004519">
    <property type="term" value="F:endonuclease activity"/>
    <property type="evidence" value="ECO:0007669"/>
    <property type="project" value="UniProtKB-KW"/>
</dbReference>
<keyword evidence="4" id="KW-0255">Endonuclease</keyword>
<accession>A0ABP4MMH1</accession>
<evidence type="ECO:0000313" key="5">
    <source>
        <dbReference type="Proteomes" id="UP001501791"/>
    </source>
</evidence>
<comment type="similarity">
    <text evidence="1">Belongs to the Rv1128c/1148c/1588c/1702c/1945/3466 family.</text>
</comment>
<evidence type="ECO:0000259" key="3">
    <source>
        <dbReference type="SMART" id="SM00507"/>
    </source>
</evidence>
<dbReference type="SMART" id="SM00507">
    <property type="entry name" value="HNHc"/>
    <property type="match status" value="1"/>
</dbReference>
<evidence type="ECO:0000256" key="2">
    <source>
        <dbReference type="SAM" id="MobiDB-lite"/>
    </source>
</evidence>
<keyword evidence="5" id="KW-1185">Reference proteome</keyword>
<dbReference type="CDD" id="cd00085">
    <property type="entry name" value="HNHc"/>
    <property type="match status" value="1"/>
</dbReference>
<evidence type="ECO:0000256" key="1">
    <source>
        <dbReference type="ARBA" id="ARBA00023450"/>
    </source>
</evidence>
<dbReference type="Proteomes" id="UP001501791">
    <property type="component" value="Unassembled WGS sequence"/>
</dbReference>
<keyword evidence="4" id="KW-0378">Hydrolase</keyword>
<name>A0ABP4MMH1_9MICO</name>
<proteinExistence type="inferred from homology"/>
<comment type="caution">
    <text evidence="4">The sequence shown here is derived from an EMBL/GenBank/DDBJ whole genome shotgun (WGS) entry which is preliminary data.</text>
</comment>
<gene>
    <name evidence="4" type="ORF">GCM10009691_22310</name>
</gene>
<dbReference type="Pfam" id="PF01844">
    <property type="entry name" value="HNH"/>
    <property type="match status" value="1"/>
</dbReference>
<dbReference type="Gene3D" id="1.10.30.50">
    <property type="match status" value="1"/>
</dbReference>